<dbReference type="Gene3D" id="1.10.1740.10">
    <property type="match status" value="1"/>
</dbReference>
<dbReference type="CDD" id="cd06171">
    <property type="entry name" value="Sigma70_r4"/>
    <property type="match status" value="1"/>
</dbReference>
<keyword evidence="9" id="KW-1185">Reference proteome</keyword>
<evidence type="ECO:0000256" key="5">
    <source>
        <dbReference type="ARBA" id="ARBA00023163"/>
    </source>
</evidence>
<evidence type="ECO:0000259" key="7">
    <source>
        <dbReference type="Pfam" id="PF08281"/>
    </source>
</evidence>
<evidence type="ECO:0000256" key="3">
    <source>
        <dbReference type="ARBA" id="ARBA00023082"/>
    </source>
</evidence>
<comment type="caution">
    <text evidence="8">The sequence shown here is derived from an EMBL/GenBank/DDBJ whole genome shotgun (WGS) entry which is preliminary data.</text>
</comment>
<name>A0A5C5XFV6_9PLAN</name>
<dbReference type="Proteomes" id="UP000316095">
    <property type="component" value="Unassembled WGS sequence"/>
</dbReference>
<gene>
    <name evidence="8" type="primary">sigV</name>
    <name evidence="8" type="ORF">Pan54_19880</name>
</gene>
<dbReference type="InterPro" id="IPR013324">
    <property type="entry name" value="RNA_pol_sigma_r3/r4-like"/>
</dbReference>
<dbReference type="Pfam" id="PF08281">
    <property type="entry name" value="Sigma70_r4_2"/>
    <property type="match status" value="1"/>
</dbReference>
<evidence type="ECO:0000256" key="4">
    <source>
        <dbReference type="ARBA" id="ARBA00023125"/>
    </source>
</evidence>
<evidence type="ECO:0000256" key="2">
    <source>
        <dbReference type="ARBA" id="ARBA00023015"/>
    </source>
</evidence>
<comment type="similarity">
    <text evidence="1">Belongs to the sigma-70 factor family. ECF subfamily.</text>
</comment>
<keyword evidence="5" id="KW-0804">Transcription</keyword>
<organism evidence="8 9">
    <name type="scientific">Rubinisphaera italica</name>
    <dbReference type="NCBI Taxonomy" id="2527969"/>
    <lineage>
        <taxon>Bacteria</taxon>
        <taxon>Pseudomonadati</taxon>
        <taxon>Planctomycetota</taxon>
        <taxon>Planctomycetia</taxon>
        <taxon>Planctomycetales</taxon>
        <taxon>Planctomycetaceae</taxon>
        <taxon>Rubinisphaera</taxon>
    </lineage>
</organism>
<dbReference type="PANTHER" id="PTHR43133:SF8">
    <property type="entry name" value="RNA POLYMERASE SIGMA FACTOR HI_1459-RELATED"/>
    <property type="match status" value="1"/>
</dbReference>
<dbReference type="InterPro" id="IPR039425">
    <property type="entry name" value="RNA_pol_sigma-70-like"/>
</dbReference>
<reference evidence="8 9" key="1">
    <citation type="submission" date="2019-02" db="EMBL/GenBank/DDBJ databases">
        <title>Deep-cultivation of Planctomycetes and their phenomic and genomic characterization uncovers novel biology.</title>
        <authorList>
            <person name="Wiegand S."/>
            <person name="Jogler M."/>
            <person name="Boedeker C."/>
            <person name="Pinto D."/>
            <person name="Vollmers J."/>
            <person name="Rivas-Marin E."/>
            <person name="Kohn T."/>
            <person name="Peeters S.H."/>
            <person name="Heuer A."/>
            <person name="Rast P."/>
            <person name="Oberbeckmann S."/>
            <person name="Bunk B."/>
            <person name="Jeske O."/>
            <person name="Meyerdierks A."/>
            <person name="Storesund J.E."/>
            <person name="Kallscheuer N."/>
            <person name="Luecker S."/>
            <person name="Lage O.M."/>
            <person name="Pohl T."/>
            <person name="Merkel B.J."/>
            <person name="Hornburger P."/>
            <person name="Mueller R.-W."/>
            <person name="Bruemmer F."/>
            <person name="Labrenz M."/>
            <person name="Spormann A.M."/>
            <person name="Op Den Camp H."/>
            <person name="Overmann J."/>
            <person name="Amann R."/>
            <person name="Jetten M.S.M."/>
            <person name="Mascher T."/>
            <person name="Medema M.H."/>
            <person name="Devos D.P."/>
            <person name="Kaster A.-K."/>
            <person name="Ovreas L."/>
            <person name="Rohde M."/>
            <person name="Galperin M.Y."/>
            <person name="Jogler C."/>
        </authorList>
    </citation>
    <scope>NUCLEOTIDE SEQUENCE [LARGE SCALE GENOMIC DNA]</scope>
    <source>
        <strain evidence="8 9">Pan54</strain>
    </source>
</reference>
<dbReference type="InterPro" id="IPR013249">
    <property type="entry name" value="RNA_pol_sigma70_r4_t2"/>
</dbReference>
<sequence>METPFQLTLQKCAHLNQSPSEEFELQLRDYARQLSGGDLNALGSIYDHAGTRLLRYALFLVKDRTEADDIVQATMLKLARNPKKLVRSKHPVAYLFRILRNEAYTILYRRKPFEHCDVLPLIPARTSLQSDTWEITEAVHEALAELPAIQAEVITLHLWENLTFREVSEITNESINTVASRYRYGIEKLSKTLRAFDESGRPAWEDVAMKLQVQR</sequence>
<dbReference type="InterPro" id="IPR007627">
    <property type="entry name" value="RNA_pol_sigma70_r2"/>
</dbReference>
<feature type="domain" description="RNA polymerase sigma factor 70 region 4 type 2" evidence="7">
    <location>
        <begin position="137"/>
        <end position="188"/>
    </location>
</feature>
<keyword evidence="4" id="KW-0238">DNA-binding</keyword>
<dbReference type="InterPro" id="IPR036388">
    <property type="entry name" value="WH-like_DNA-bd_sf"/>
</dbReference>
<evidence type="ECO:0000313" key="8">
    <source>
        <dbReference type="EMBL" id="TWT61253.1"/>
    </source>
</evidence>
<dbReference type="InterPro" id="IPR014284">
    <property type="entry name" value="RNA_pol_sigma-70_dom"/>
</dbReference>
<keyword evidence="2" id="KW-0805">Transcription regulation</keyword>
<dbReference type="Pfam" id="PF04542">
    <property type="entry name" value="Sigma70_r2"/>
    <property type="match status" value="1"/>
</dbReference>
<dbReference type="NCBIfam" id="TIGR02937">
    <property type="entry name" value="sigma70-ECF"/>
    <property type="match status" value="1"/>
</dbReference>
<dbReference type="GO" id="GO:0016987">
    <property type="term" value="F:sigma factor activity"/>
    <property type="evidence" value="ECO:0007669"/>
    <property type="project" value="UniProtKB-KW"/>
</dbReference>
<keyword evidence="3" id="KW-0731">Sigma factor</keyword>
<dbReference type="InterPro" id="IPR013325">
    <property type="entry name" value="RNA_pol_sigma_r2"/>
</dbReference>
<dbReference type="OrthoDB" id="289887at2"/>
<dbReference type="Gene3D" id="1.10.10.10">
    <property type="entry name" value="Winged helix-like DNA-binding domain superfamily/Winged helix DNA-binding domain"/>
    <property type="match status" value="1"/>
</dbReference>
<evidence type="ECO:0000256" key="1">
    <source>
        <dbReference type="ARBA" id="ARBA00010641"/>
    </source>
</evidence>
<accession>A0A5C5XFV6</accession>
<feature type="domain" description="RNA polymerase sigma-70 region 2" evidence="6">
    <location>
        <begin position="46"/>
        <end position="109"/>
    </location>
</feature>
<dbReference type="SUPFAM" id="SSF88659">
    <property type="entry name" value="Sigma3 and sigma4 domains of RNA polymerase sigma factors"/>
    <property type="match status" value="1"/>
</dbReference>
<dbReference type="SUPFAM" id="SSF88946">
    <property type="entry name" value="Sigma2 domain of RNA polymerase sigma factors"/>
    <property type="match status" value="1"/>
</dbReference>
<dbReference type="GO" id="GO:0003677">
    <property type="term" value="F:DNA binding"/>
    <property type="evidence" value="ECO:0007669"/>
    <property type="project" value="UniProtKB-KW"/>
</dbReference>
<evidence type="ECO:0000313" key="9">
    <source>
        <dbReference type="Proteomes" id="UP000316095"/>
    </source>
</evidence>
<protein>
    <submittedName>
        <fullName evidence="8">RNA polymerase sigma factor SigV</fullName>
    </submittedName>
</protein>
<dbReference type="GO" id="GO:0006352">
    <property type="term" value="P:DNA-templated transcription initiation"/>
    <property type="evidence" value="ECO:0007669"/>
    <property type="project" value="InterPro"/>
</dbReference>
<evidence type="ECO:0000259" key="6">
    <source>
        <dbReference type="Pfam" id="PF04542"/>
    </source>
</evidence>
<dbReference type="EMBL" id="SJPG01000001">
    <property type="protein sequence ID" value="TWT61253.1"/>
    <property type="molecule type" value="Genomic_DNA"/>
</dbReference>
<dbReference type="AlphaFoldDB" id="A0A5C5XFV6"/>
<proteinExistence type="inferred from homology"/>
<dbReference type="PANTHER" id="PTHR43133">
    <property type="entry name" value="RNA POLYMERASE ECF-TYPE SIGMA FACTO"/>
    <property type="match status" value="1"/>
</dbReference>